<name>A0A6A4S3V8_SCOMX</name>
<dbReference type="Proteomes" id="UP000438429">
    <property type="component" value="Unassembled WGS sequence"/>
</dbReference>
<protein>
    <submittedName>
        <fullName evidence="1">Uncharacterized protein</fullName>
    </submittedName>
</protein>
<organism evidence="1 2">
    <name type="scientific">Scophthalmus maximus</name>
    <name type="common">Turbot</name>
    <name type="synonym">Psetta maxima</name>
    <dbReference type="NCBI Taxonomy" id="52904"/>
    <lineage>
        <taxon>Eukaryota</taxon>
        <taxon>Metazoa</taxon>
        <taxon>Chordata</taxon>
        <taxon>Craniata</taxon>
        <taxon>Vertebrata</taxon>
        <taxon>Euteleostomi</taxon>
        <taxon>Actinopterygii</taxon>
        <taxon>Neopterygii</taxon>
        <taxon>Teleostei</taxon>
        <taxon>Neoteleostei</taxon>
        <taxon>Acanthomorphata</taxon>
        <taxon>Carangaria</taxon>
        <taxon>Pleuronectiformes</taxon>
        <taxon>Pleuronectoidei</taxon>
        <taxon>Scophthalmidae</taxon>
        <taxon>Scophthalmus</taxon>
    </lineage>
</organism>
<proteinExistence type="predicted"/>
<gene>
    <name evidence="1" type="ORF">F2P81_020458</name>
</gene>
<dbReference type="EMBL" id="VEVO01000018">
    <property type="protein sequence ID" value="KAF0027717.1"/>
    <property type="molecule type" value="Genomic_DNA"/>
</dbReference>
<evidence type="ECO:0000313" key="1">
    <source>
        <dbReference type="EMBL" id="KAF0027717.1"/>
    </source>
</evidence>
<evidence type="ECO:0000313" key="2">
    <source>
        <dbReference type="Proteomes" id="UP000438429"/>
    </source>
</evidence>
<dbReference type="AlphaFoldDB" id="A0A6A4S3V8"/>
<accession>A0A6A4S3V8</accession>
<comment type="caution">
    <text evidence="1">The sequence shown here is derived from an EMBL/GenBank/DDBJ whole genome shotgun (WGS) entry which is preliminary data.</text>
</comment>
<reference evidence="1 2" key="1">
    <citation type="submission" date="2019-06" db="EMBL/GenBank/DDBJ databases">
        <title>Draft genomes of female and male turbot (Scophthalmus maximus).</title>
        <authorList>
            <person name="Xu H."/>
            <person name="Xu X.-W."/>
            <person name="Shao C."/>
            <person name="Chen S."/>
        </authorList>
    </citation>
    <scope>NUCLEOTIDE SEQUENCE [LARGE SCALE GENOMIC DNA]</scope>
    <source>
        <strain evidence="1">Ysfricsl-2016a</strain>
        <tissue evidence="1">Blood</tissue>
    </source>
</reference>
<sequence>MSPGLVSIRPTTRGGFSPFNITGTSLYPRLAPKLSLRVPARDRSVTGVLLPAVFRKRKVNTHNTAANKPDRSVGVGRIDGRPDVAFHFRYIIQHEGDERRRVFSWSFLAFTAGPAYVAYVTHGNAANRFLVPVEIFQ</sequence>